<evidence type="ECO:0000256" key="3">
    <source>
        <dbReference type="ARBA" id="ARBA00022806"/>
    </source>
</evidence>
<dbReference type="Proteomes" id="UP000471298">
    <property type="component" value="Unassembled WGS sequence"/>
</dbReference>
<dbReference type="RefSeq" id="WP_152809447.1">
    <property type="nucleotide sequence ID" value="NZ_WHNW01000003.1"/>
</dbReference>
<dbReference type="SMART" id="SM00847">
    <property type="entry name" value="HA2"/>
    <property type="match status" value="1"/>
</dbReference>
<protein>
    <submittedName>
        <fullName evidence="7">ATP-dependent RNA helicase HrpA</fullName>
        <ecNumber evidence="7">3.6.4.13</ecNumber>
    </submittedName>
</protein>
<name>A0A6N7F1T1_9GAMM</name>
<keyword evidence="1" id="KW-0547">Nucleotide-binding</keyword>
<evidence type="ECO:0000256" key="4">
    <source>
        <dbReference type="ARBA" id="ARBA00022840"/>
    </source>
</evidence>
<dbReference type="SMART" id="SM00490">
    <property type="entry name" value="HELICc"/>
    <property type="match status" value="1"/>
</dbReference>
<proteinExistence type="predicted"/>
<dbReference type="Pfam" id="PF07717">
    <property type="entry name" value="OB_NTP_bind"/>
    <property type="match status" value="1"/>
</dbReference>
<dbReference type="SMART" id="SM00487">
    <property type="entry name" value="DEXDc"/>
    <property type="match status" value="1"/>
</dbReference>
<dbReference type="GO" id="GO:0005524">
    <property type="term" value="F:ATP binding"/>
    <property type="evidence" value="ECO:0007669"/>
    <property type="project" value="UniProtKB-KW"/>
</dbReference>
<accession>A0A6N7F1T1</accession>
<dbReference type="InterPro" id="IPR010222">
    <property type="entry name" value="RNA_helicase_HrpA"/>
</dbReference>
<keyword evidence="8" id="KW-1185">Reference proteome</keyword>
<evidence type="ECO:0000313" key="7">
    <source>
        <dbReference type="EMBL" id="MPV85816.1"/>
    </source>
</evidence>
<feature type="domain" description="Helicase ATP-binding" evidence="5">
    <location>
        <begin position="102"/>
        <end position="265"/>
    </location>
</feature>
<dbReference type="NCBIfam" id="TIGR01967">
    <property type="entry name" value="DEAH_box_HrpA"/>
    <property type="match status" value="1"/>
</dbReference>
<dbReference type="PROSITE" id="PS51194">
    <property type="entry name" value="HELICASE_CTER"/>
    <property type="match status" value="1"/>
</dbReference>
<feature type="domain" description="Helicase C-terminal" evidence="6">
    <location>
        <begin position="289"/>
        <end position="456"/>
    </location>
</feature>
<keyword evidence="2 7" id="KW-0378">Hydrolase</keyword>
<sequence length="1326" mass="149130">MSTKPKRTKAMIEVAAQVAPPTDTQLAFDAGAVTTVDVPKLSALLQKIHHRTNKKQPTDQLIAQFSRQLQQSQQRVQKNRSVLPTPQKADDLPVTQRWDEIATTIANNQVTIVCGHTGSGKTTKLPQICLAVGLGARGKIAHTQPRRLAARSVSARIAEELNVPLGDAVGYKVRFDEKRSSRTQVLLQTDGMLLAEIQQDKTLSCYEVIIVDEAHERSLNIDFLLGFLKQLLPKRPDLKVIITSATIDPKRFATHFNQAPIVMVEGKAYPVETCYMPPSEQAAGELSEAVCQAITAIDEIQYGDTLVFLPTERDIRDTADALAKLRLKNTQVLSLFSRQSPAEQNAIFHPKSKRRIILATNVAETSVTVPRIINVIDTGLARMSRYSHRSKIQRLPIEPISQASADQRKGRCGRIAPGVCLRLYDEADFNQRPPFTDPEIKRTSLASVILQMTALGLGDIRHFPFVEPPEHKMIRDGYKLLHELTAVDQAHQITDCGKQMAKLSIDPRFARVLLYAKQHAALAECLPIIGGLAVGDIKLRPMGEEAQADQIHRYLTHNQSDFLFFVSVFNTLYPIYQQSKNKARQWMKKHYLSVVRCREWLSLCEQLASDLDYQITLTNPTENKEAHPVAHPVEMDMGQYRATHSALLTGFLDHLGSYQTETQQYLGARNKQFAIFPGSRLFKKRYPQIMAAEIVESSRVYARQVAKIDFAWAAPLAKHLTKSQVADPYWRKKQGNVMAKKTILLYGLPLVKDLLVAYGRTHPEAARDIFIRHALVENAINTRVPAIQANRDTYDKLLALEDKSRSRDIVIDESQFAALYEAVIPAEVYATSGLEAWYSQLPDKHRLVFPERDFRLTQAQPIAEQAYPNTLSIRGQRLKLTYEFSPGSERDGVTIALPLASLNSFSSHDFDYLVPAMLAEKVTALIKSLPKQYRRQFVPVNPFVERILQALETLAPMECPPMERPPMERPPIIEFIMAQLSQLTSIQLQPSLFALDKLAPHHFMNIAIVDKQGNVIEESRNFNELQTRYQQKASADFKARSASVFTEIFTQTFPSQIPTTYALNEKKVVAYPALIETEAGFKIQLIDNEQMAETAHEQGVKAFLKKQLNKEIVYLKKRVFNDTQLALGYRAVGEGATLTEDMVNALLGQYLSAQNLPRNRRDFDSLQTHISANLVADASRLLATVQGIIHAYQTALGELNQDLVCYDPVKTQLARLVFPGFIAATAPTRLPDIARYVKGAVVRLNKCRLDPRRDNAWQQRLDPYLSRLAAQLSDNRIAQTLPPAVQDFAYLIEEFRLSLFAQGDVPVVGKVSEKRLTQSQAQLDKP</sequence>
<dbReference type="GO" id="GO:0003723">
    <property type="term" value="F:RNA binding"/>
    <property type="evidence" value="ECO:0007669"/>
    <property type="project" value="TreeGrafter"/>
</dbReference>
<gene>
    <name evidence="7" type="primary">hrpA</name>
    <name evidence="7" type="ORF">GCU85_03565</name>
</gene>
<organism evidence="7 8">
    <name type="scientific">Ostreibacterium oceani</name>
    <dbReference type="NCBI Taxonomy" id="2654998"/>
    <lineage>
        <taxon>Bacteria</taxon>
        <taxon>Pseudomonadati</taxon>
        <taxon>Pseudomonadota</taxon>
        <taxon>Gammaproteobacteria</taxon>
        <taxon>Cardiobacteriales</taxon>
        <taxon>Ostreibacteriaceae</taxon>
        <taxon>Ostreibacterium</taxon>
    </lineage>
</organism>
<dbReference type="Pfam" id="PF00271">
    <property type="entry name" value="Helicase_C"/>
    <property type="match status" value="1"/>
</dbReference>
<dbReference type="InterPro" id="IPR007502">
    <property type="entry name" value="Helicase-assoc_dom"/>
</dbReference>
<dbReference type="InterPro" id="IPR024590">
    <property type="entry name" value="HrpA_C"/>
</dbReference>
<dbReference type="EMBL" id="WHNW01000003">
    <property type="protein sequence ID" value="MPV85816.1"/>
    <property type="molecule type" value="Genomic_DNA"/>
</dbReference>
<dbReference type="PROSITE" id="PS51192">
    <property type="entry name" value="HELICASE_ATP_BIND_1"/>
    <property type="match status" value="1"/>
</dbReference>
<dbReference type="Pfam" id="PF00270">
    <property type="entry name" value="DEAD"/>
    <property type="match status" value="1"/>
</dbReference>
<dbReference type="Gene3D" id="1.20.120.1080">
    <property type="match status" value="1"/>
</dbReference>
<dbReference type="PANTHER" id="PTHR18934:SF99">
    <property type="entry name" value="ATP-DEPENDENT RNA HELICASE DHX37-RELATED"/>
    <property type="match status" value="1"/>
</dbReference>
<dbReference type="GO" id="GO:0003724">
    <property type="term" value="F:RNA helicase activity"/>
    <property type="evidence" value="ECO:0007669"/>
    <property type="project" value="UniProtKB-EC"/>
</dbReference>
<keyword evidence="3 7" id="KW-0347">Helicase</keyword>
<keyword evidence="4" id="KW-0067">ATP-binding</keyword>
<dbReference type="InterPro" id="IPR011709">
    <property type="entry name" value="DEAD-box_helicase_OB_fold"/>
</dbReference>
<dbReference type="Pfam" id="PF21010">
    <property type="entry name" value="HA2_C"/>
    <property type="match status" value="1"/>
</dbReference>
<dbReference type="SUPFAM" id="SSF52540">
    <property type="entry name" value="P-loop containing nucleoside triphosphate hydrolases"/>
    <property type="match status" value="1"/>
</dbReference>
<dbReference type="CDD" id="cd18791">
    <property type="entry name" value="SF2_C_RHA"/>
    <property type="match status" value="1"/>
</dbReference>
<evidence type="ECO:0000256" key="1">
    <source>
        <dbReference type="ARBA" id="ARBA00022741"/>
    </source>
</evidence>
<dbReference type="EC" id="3.6.4.13" evidence="7"/>
<dbReference type="InParanoid" id="A0A6N7F1T1"/>
<evidence type="ECO:0000256" key="2">
    <source>
        <dbReference type="ARBA" id="ARBA00022801"/>
    </source>
</evidence>
<evidence type="ECO:0000259" key="5">
    <source>
        <dbReference type="PROSITE" id="PS51192"/>
    </source>
</evidence>
<dbReference type="InterPro" id="IPR001650">
    <property type="entry name" value="Helicase_C-like"/>
</dbReference>
<comment type="caution">
    <text evidence="7">The sequence shown here is derived from an EMBL/GenBank/DDBJ whole genome shotgun (WGS) entry which is preliminary data.</text>
</comment>
<dbReference type="FunCoup" id="A0A6N7F1T1">
    <property type="interactions" value="289"/>
</dbReference>
<reference evidence="7 8" key="1">
    <citation type="submission" date="2019-10" db="EMBL/GenBank/DDBJ databases">
        <title>Cardiobacteriales fam. a chemoheterotrophic member of the order Cardiobacteriales, and proposal of Cardiobacteriales fam. nov.</title>
        <authorList>
            <person name="Wang C."/>
        </authorList>
    </citation>
    <scope>NUCLEOTIDE SEQUENCE [LARGE SCALE GENOMIC DNA]</scope>
    <source>
        <strain evidence="7 8">ML27</strain>
    </source>
</reference>
<dbReference type="PANTHER" id="PTHR18934">
    <property type="entry name" value="ATP-DEPENDENT RNA HELICASE"/>
    <property type="match status" value="1"/>
</dbReference>
<dbReference type="InterPro" id="IPR014001">
    <property type="entry name" value="Helicase_ATP-bd"/>
</dbReference>
<dbReference type="GO" id="GO:0016787">
    <property type="term" value="F:hydrolase activity"/>
    <property type="evidence" value="ECO:0007669"/>
    <property type="project" value="UniProtKB-KW"/>
</dbReference>
<dbReference type="InterPro" id="IPR027417">
    <property type="entry name" value="P-loop_NTPase"/>
</dbReference>
<evidence type="ECO:0000313" key="8">
    <source>
        <dbReference type="Proteomes" id="UP000471298"/>
    </source>
</evidence>
<dbReference type="Gene3D" id="3.40.50.300">
    <property type="entry name" value="P-loop containing nucleotide triphosphate hydrolases"/>
    <property type="match status" value="2"/>
</dbReference>
<evidence type="ECO:0000259" key="6">
    <source>
        <dbReference type="PROSITE" id="PS51194"/>
    </source>
</evidence>
<dbReference type="InterPro" id="IPR011545">
    <property type="entry name" value="DEAD/DEAH_box_helicase_dom"/>
</dbReference>
<dbReference type="Pfam" id="PF11898">
    <property type="entry name" value="DUF3418"/>
    <property type="match status" value="1"/>
</dbReference>